<comment type="catalytic activity">
    <reaction evidence="1 5">
        <text>L-glutamyl-[protein] + S-adenosyl-L-methionine = [protein]-L-glutamate 5-O-methyl ester + S-adenosyl-L-homocysteine</text>
        <dbReference type="Rhea" id="RHEA:24452"/>
        <dbReference type="Rhea" id="RHEA-COMP:10208"/>
        <dbReference type="Rhea" id="RHEA-COMP:10311"/>
        <dbReference type="ChEBI" id="CHEBI:29973"/>
        <dbReference type="ChEBI" id="CHEBI:57856"/>
        <dbReference type="ChEBI" id="CHEBI:59789"/>
        <dbReference type="ChEBI" id="CHEBI:82795"/>
        <dbReference type="EC" id="2.1.1.80"/>
    </reaction>
</comment>
<keyword evidence="4 5" id="KW-0949">S-adenosyl-L-methionine</keyword>
<dbReference type="PROSITE" id="PS50123">
    <property type="entry name" value="CHER"/>
    <property type="match status" value="1"/>
</dbReference>
<dbReference type="CDD" id="cd02440">
    <property type="entry name" value="AdoMet_MTases"/>
    <property type="match status" value="1"/>
</dbReference>
<dbReference type="Gene3D" id="3.40.50.150">
    <property type="entry name" value="Vaccinia Virus protein VP39"/>
    <property type="match status" value="1"/>
</dbReference>
<dbReference type="Gene3D" id="1.10.155.10">
    <property type="entry name" value="Chemotaxis receptor methyltransferase CheR, N-terminal domain"/>
    <property type="match status" value="1"/>
</dbReference>
<evidence type="ECO:0000256" key="3">
    <source>
        <dbReference type="ARBA" id="ARBA00022679"/>
    </source>
</evidence>
<dbReference type="EMBL" id="JAVDWR010000009">
    <property type="protein sequence ID" value="MDR7121782.1"/>
    <property type="molecule type" value="Genomic_DNA"/>
</dbReference>
<dbReference type="InterPro" id="IPR029063">
    <property type="entry name" value="SAM-dependent_MTases_sf"/>
</dbReference>
<reference evidence="7 8" key="1">
    <citation type="submission" date="2023-07" db="EMBL/GenBank/DDBJ databases">
        <title>Sorghum-associated microbial communities from plants grown in Nebraska, USA.</title>
        <authorList>
            <person name="Schachtman D."/>
        </authorList>
    </citation>
    <scope>NUCLEOTIDE SEQUENCE [LARGE SCALE GENOMIC DNA]</scope>
    <source>
        <strain evidence="7 8">4138</strain>
    </source>
</reference>
<comment type="caution">
    <text evidence="7">The sequence shown here is derived from an EMBL/GenBank/DDBJ whole genome shotgun (WGS) entry which is preliminary data.</text>
</comment>
<name>A0ABU1W1F3_9GAMM</name>
<dbReference type="GO" id="GO:0008983">
    <property type="term" value="F:protein-glutamate O-methyltransferase activity"/>
    <property type="evidence" value="ECO:0007669"/>
    <property type="project" value="UniProtKB-EC"/>
</dbReference>
<dbReference type="PRINTS" id="PR00996">
    <property type="entry name" value="CHERMTFRASE"/>
</dbReference>
<organism evidence="7 8">
    <name type="scientific">Rheinheimera soli</name>
    <dbReference type="NCBI Taxonomy" id="443616"/>
    <lineage>
        <taxon>Bacteria</taxon>
        <taxon>Pseudomonadati</taxon>
        <taxon>Pseudomonadota</taxon>
        <taxon>Gammaproteobacteria</taxon>
        <taxon>Chromatiales</taxon>
        <taxon>Chromatiaceae</taxon>
        <taxon>Rheinheimera</taxon>
    </lineage>
</organism>
<dbReference type="PANTHER" id="PTHR24422:SF26">
    <property type="entry name" value="CHEMOTAXIS PROTEIN METHYLTRANSFERASE"/>
    <property type="match status" value="1"/>
</dbReference>
<dbReference type="PIRSF" id="PIRSF000410">
    <property type="entry name" value="CheR"/>
    <property type="match status" value="1"/>
</dbReference>
<keyword evidence="3 5" id="KW-0808">Transferase</keyword>
<evidence type="ECO:0000313" key="7">
    <source>
        <dbReference type="EMBL" id="MDR7121782.1"/>
    </source>
</evidence>
<evidence type="ECO:0000313" key="8">
    <source>
        <dbReference type="Proteomes" id="UP001257909"/>
    </source>
</evidence>
<evidence type="ECO:0000256" key="5">
    <source>
        <dbReference type="PIRNR" id="PIRNR000410"/>
    </source>
</evidence>
<protein>
    <recommendedName>
        <fullName evidence="5">Chemotaxis protein methyltransferase</fullName>
        <ecNumber evidence="5">2.1.1.80</ecNumber>
    </recommendedName>
</protein>
<dbReference type="GO" id="GO:0032259">
    <property type="term" value="P:methylation"/>
    <property type="evidence" value="ECO:0007669"/>
    <property type="project" value="UniProtKB-KW"/>
</dbReference>
<gene>
    <name evidence="7" type="ORF">J2W69_002739</name>
</gene>
<sequence length="270" mass="31801">MNQFMVEMPEQCFHHIRQWLYQQSGIHLSVDKKSMVSARLQKRLRHLQLNCFEQYLHLLDQHDQTEERQLALNSLTTNETYFFREQAHFEFLRQHLTVLKKQSSLRIWSAAASTGEEAYSLAMLLAEQLGLQHNWRLIGTDINNEVLEQARKGVYDLRQTERIARSMLQTYCLKGVGKDQGKFMLRPELRAKVDFRQANLMDLPAMSEKFDVIFLRNILIYFKLEDKKHIVNSVLKQLKPGGLLIVGHTESINGYHPDIKLLQPSCYRWK</sequence>
<dbReference type="RefSeq" id="WP_310279389.1">
    <property type="nucleotide sequence ID" value="NZ_JAVDWR010000009.1"/>
</dbReference>
<evidence type="ECO:0000256" key="2">
    <source>
        <dbReference type="ARBA" id="ARBA00022603"/>
    </source>
</evidence>
<dbReference type="InterPro" id="IPR022642">
    <property type="entry name" value="CheR_C"/>
</dbReference>
<comment type="function">
    <text evidence="5">Methylation of the membrane-bound methyl-accepting chemotaxis proteins (MCP) to form gamma-glutamyl methyl ester residues in MCP.</text>
</comment>
<evidence type="ECO:0000259" key="6">
    <source>
        <dbReference type="PROSITE" id="PS50123"/>
    </source>
</evidence>
<dbReference type="SUPFAM" id="SSF53335">
    <property type="entry name" value="S-adenosyl-L-methionine-dependent methyltransferases"/>
    <property type="match status" value="1"/>
</dbReference>
<dbReference type="InterPro" id="IPR026024">
    <property type="entry name" value="Chemotaxis_MeTrfase_CheR"/>
</dbReference>
<evidence type="ECO:0000256" key="4">
    <source>
        <dbReference type="ARBA" id="ARBA00022691"/>
    </source>
</evidence>
<dbReference type="SUPFAM" id="SSF47757">
    <property type="entry name" value="Chemotaxis receptor methyltransferase CheR, N-terminal domain"/>
    <property type="match status" value="1"/>
</dbReference>
<dbReference type="InterPro" id="IPR050903">
    <property type="entry name" value="Bact_Chemotaxis_MeTrfase"/>
</dbReference>
<dbReference type="Proteomes" id="UP001257909">
    <property type="component" value="Unassembled WGS sequence"/>
</dbReference>
<dbReference type="InterPro" id="IPR000780">
    <property type="entry name" value="CheR_MeTrfase"/>
</dbReference>
<dbReference type="InterPro" id="IPR022641">
    <property type="entry name" value="CheR_N"/>
</dbReference>
<proteinExistence type="predicted"/>
<dbReference type="PANTHER" id="PTHR24422">
    <property type="entry name" value="CHEMOTAXIS PROTEIN METHYLTRANSFERASE"/>
    <property type="match status" value="1"/>
</dbReference>
<dbReference type="Pfam" id="PF01739">
    <property type="entry name" value="CheR"/>
    <property type="match status" value="1"/>
</dbReference>
<keyword evidence="8" id="KW-1185">Reference proteome</keyword>
<dbReference type="InterPro" id="IPR036804">
    <property type="entry name" value="CheR_N_sf"/>
</dbReference>
<feature type="domain" description="CheR-type methyltransferase" evidence="6">
    <location>
        <begin position="1"/>
        <end position="270"/>
    </location>
</feature>
<accession>A0ABU1W1F3</accession>
<dbReference type="Pfam" id="PF03705">
    <property type="entry name" value="CheR_N"/>
    <property type="match status" value="1"/>
</dbReference>
<dbReference type="SMART" id="SM00138">
    <property type="entry name" value="MeTrc"/>
    <property type="match status" value="1"/>
</dbReference>
<keyword evidence="2 5" id="KW-0489">Methyltransferase</keyword>
<evidence type="ECO:0000256" key="1">
    <source>
        <dbReference type="ARBA" id="ARBA00001541"/>
    </source>
</evidence>
<dbReference type="EC" id="2.1.1.80" evidence="5"/>